<sequence>MLFLQDLMESQVATINQSGYTKLLHENKSRHH</sequence>
<evidence type="ECO:0000313" key="1">
    <source>
        <dbReference type="EMBL" id="MBX43678.1"/>
    </source>
</evidence>
<dbReference type="AlphaFoldDB" id="A0A2P2NME5"/>
<name>A0A2P2NME5_RHIMU</name>
<protein>
    <submittedName>
        <fullName evidence="1">Uncharacterized protein</fullName>
    </submittedName>
</protein>
<proteinExistence type="predicted"/>
<dbReference type="EMBL" id="GGEC01063194">
    <property type="protein sequence ID" value="MBX43678.1"/>
    <property type="molecule type" value="Transcribed_RNA"/>
</dbReference>
<accession>A0A2P2NME5</accession>
<organism evidence="1">
    <name type="scientific">Rhizophora mucronata</name>
    <name type="common">Asiatic mangrove</name>
    <dbReference type="NCBI Taxonomy" id="61149"/>
    <lineage>
        <taxon>Eukaryota</taxon>
        <taxon>Viridiplantae</taxon>
        <taxon>Streptophyta</taxon>
        <taxon>Embryophyta</taxon>
        <taxon>Tracheophyta</taxon>
        <taxon>Spermatophyta</taxon>
        <taxon>Magnoliopsida</taxon>
        <taxon>eudicotyledons</taxon>
        <taxon>Gunneridae</taxon>
        <taxon>Pentapetalae</taxon>
        <taxon>rosids</taxon>
        <taxon>fabids</taxon>
        <taxon>Malpighiales</taxon>
        <taxon>Rhizophoraceae</taxon>
        <taxon>Rhizophora</taxon>
    </lineage>
</organism>
<reference evidence="1" key="1">
    <citation type="submission" date="2018-02" db="EMBL/GenBank/DDBJ databases">
        <title>Rhizophora mucronata_Transcriptome.</title>
        <authorList>
            <person name="Meera S.P."/>
            <person name="Sreeshan A."/>
            <person name="Augustine A."/>
        </authorList>
    </citation>
    <scope>NUCLEOTIDE SEQUENCE</scope>
    <source>
        <tissue evidence="1">Leaf</tissue>
    </source>
</reference>